<feature type="compositionally biased region" description="Polar residues" evidence="16">
    <location>
        <begin position="63"/>
        <end position="89"/>
    </location>
</feature>
<dbReference type="AlphaFoldDB" id="A0AA85K3H0"/>
<evidence type="ECO:0000256" key="6">
    <source>
        <dbReference type="ARBA" id="ARBA00012317"/>
    </source>
</evidence>
<protein>
    <recommendedName>
        <fullName evidence="7">2',3'-cyclic-nucleotide 3'-phosphodiesterase</fullName>
        <ecNumber evidence="6">3.1.4.37</ecNumber>
    </recommendedName>
</protein>
<evidence type="ECO:0000256" key="2">
    <source>
        <dbReference type="ARBA" id="ARBA00004223"/>
    </source>
</evidence>
<evidence type="ECO:0000256" key="11">
    <source>
        <dbReference type="ARBA" id="ARBA00022884"/>
    </source>
</evidence>
<dbReference type="InterPro" id="IPR027417">
    <property type="entry name" value="P-loop_NTPase"/>
</dbReference>
<dbReference type="Gene3D" id="3.40.50.300">
    <property type="entry name" value="P-loop containing nucleotide triphosphate hydrolases"/>
    <property type="match status" value="1"/>
</dbReference>
<feature type="domain" description="Cyclic nucleotide phosphodiesterase catalytic" evidence="17">
    <location>
        <begin position="381"/>
        <end position="521"/>
    </location>
</feature>
<reference evidence="19" key="2">
    <citation type="submission" date="2023-11" db="UniProtKB">
        <authorList>
            <consortium name="WormBaseParasite"/>
        </authorList>
    </citation>
    <scope>IDENTIFICATION</scope>
</reference>
<evidence type="ECO:0000256" key="1">
    <source>
        <dbReference type="ARBA" id="ARBA00000610"/>
    </source>
</evidence>
<evidence type="ECO:0000256" key="3">
    <source>
        <dbReference type="ARBA" id="ARBA00004635"/>
    </source>
</evidence>
<keyword evidence="9" id="KW-0597">Phosphoprotein</keyword>
<comment type="subunit">
    <text evidence="5">Exists as monomers and homodimers.</text>
</comment>
<dbReference type="InterPro" id="IPR009097">
    <property type="entry name" value="Cyclic_Pdiesterase"/>
</dbReference>
<proteinExistence type="inferred from homology"/>
<dbReference type="Gene3D" id="3.90.1740.10">
    <property type="entry name" value="2',3'-cyclic nucleotide 3'-phosphodiesterase superfamily"/>
    <property type="match status" value="1"/>
</dbReference>
<dbReference type="GO" id="GO:0005737">
    <property type="term" value="C:cytoplasm"/>
    <property type="evidence" value="ECO:0007669"/>
    <property type="project" value="TreeGrafter"/>
</dbReference>
<evidence type="ECO:0000313" key="18">
    <source>
        <dbReference type="Proteomes" id="UP000050795"/>
    </source>
</evidence>
<keyword evidence="12" id="KW-0472">Membrane</keyword>
<dbReference type="GO" id="GO:0003723">
    <property type="term" value="F:RNA binding"/>
    <property type="evidence" value="ECO:0007669"/>
    <property type="project" value="UniProtKB-KW"/>
</dbReference>
<dbReference type="PANTHER" id="PTHR10156">
    <property type="entry name" value="2',3'-CYCLIC-NUCLEOTIDE 3'-PHOSPHODIESTERASE"/>
    <property type="match status" value="1"/>
</dbReference>
<dbReference type="SUPFAM" id="SSF55144">
    <property type="entry name" value="LigT-like"/>
    <property type="match status" value="1"/>
</dbReference>
<evidence type="ECO:0000256" key="5">
    <source>
        <dbReference type="ARBA" id="ARBA00011781"/>
    </source>
</evidence>
<comment type="function">
    <text evidence="15">Catalyzes the formation of 2'-nucleotide products from 2',3'-cyclic substrates. May participate in RNA metabolism in the myelinating cell, CNP is the third most abundant protein in central nervous system myelin.</text>
</comment>
<dbReference type="GO" id="GO:0004113">
    <property type="term" value="F:2',3'-cyclic-nucleotide 3'-phosphodiesterase activity"/>
    <property type="evidence" value="ECO:0007669"/>
    <property type="project" value="UniProtKB-EC"/>
</dbReference>
<evidence type="ECO:0000256" key="8">
    <source>
        <dbReference type="ARBA" id="ARBA00022481"/>
    </source>
</evidence>
<reference evidence="18" key="1">
    <citation type="submission" date="2022-06" db="EMBL/GenBank/DDBJ databases">
        <authorList>
            <person name="Berger JAMES D."/>
            <person name="Berger JAMES D."/>
        </authorList>
    </citation>
    <scope>NUCLEOTIDE SEQUENCE [LARGE SCALE GENOMIC DNA]</scope>
</reference>
<feature type="region of interest" description="Disordered" evidence="16">
    <location>
        <begin position="43"/>
        <end position="112"/>
    </location>
</feature>
<keyword evidence="11" id="KW-0694">RNA-binding</keyword>
<comment type="catalytic activity">
    <reaction evidence="1">
        <text>a nucleoside 2',3'-cyclic phosphate + H2O = a nucleoside 2'-phosphate + H(+)</text>
        <dbReference type="Rhea" id="RHEA:14489"/>
        <dbReference type="ChEBI" id="CHEBI:15377"/>
        <dbReference type="ChEBI" id="CHEBI:15378"/>
        <dbReference type="ChEBI" id="CHEBI:66954"/>
        <dbReference type="ChEBI" id="CHEBI:78552"/>
        <dbReference type="EC" id="3.1.4.37"/>
    </reaction>
</comment>
<dbReference type="EC" id="3.1.4.37" evidence="6"/>
<evidence type="ECO:0000256" key="15">
    <source>
        <dbReference type="ARBA" id="ARBA00045937"/>
    </source>
</evidence>
<evidence type="ECO:0000256" key="13">
    <source>
        <dbReference type="ARBA" id="ARBA00023288"/>
    </source>
</evidence>
<evidence type="ECO:0000256" key="16">
    <source>
        <dbReference type="SAM" id="MobiDB-lite"/>
    </source>
</evidence>
<dbReference type="Pfam" id="PF13671">
    <property type="entry name" value="AAA_33"/>
    <property type="match status" value="1"/>
</dbReference>
<evidence type="ECO:0000256" key="14">
    <source>
        <dbReference type="ARBA" id="ARBA00023289"/>
    </source>
</evidence>
<dbReference type="InterPro" id="IPR008431">
    <property type="entry name" value="CNPase"/>
</dbReference>
<dbReference type="GO" id="GO:0009214">
    <property type="term" value="P:cyclic nucleotide catabolic process"/>
    <property type="evidence" value="ECO:0007669"/>
    <property type="project" value="InterPro"/>
</dbReference>
<dbReference type="PANTHER" id="PTHR10156:SF0">
    <property type="entry name" value="2',3'-CYCLIC-NUCLEOTIDE 3'-PHOSPHODIESTERASE"/>
    <property type="match status" value="1"/>
</dbReference>
<keyword evidence="10" id="KW-0378">Hydrolase</keyword>
<feature type="compositionally biased region" description="Low complexity" evidence="16">
    <location>
        <begin position="90"/>
        <end position="100"/>
    </location>
</feature>
<evidence type="ECO:0000259" key="17">
    <source>
        <dbReference type="Pfam" id="PF05881"/>
    </source>
</evidence>
<comment type="similarity">
    <text evidence="4">Belongs to the 2H phosphoesterase superfamily. CNPase family.</text>
</comment>
<sequence>MGNICNYLCPPTGNRFLSTSELRTSRHDSDVKILCANEVVPTTSSSSSAVNDNYEDDDKNRNEQQPSVAIRDQSSTKFMQKLSTTTGVHSSQQRLLSQSSAPATAKTPSYPSQGPKVVREYVNFPFLTDNEIGNWITNCRFMFILRGPPGAGKSFISECIRIRFPMAKVCSADDFWYLESNGFEYQFDINRLNEAHEWCQNNAYTAASSGHSPIIIDNTNVRNWETRYYTDLARRFNYFVIMVIPQTPWRFDAETLAMRNVHFVSLETVEAKVRNFEHIYPLYYGWFWSGPPSELSQKLDTSLNASTKRWKSSINSNPCIEVNRFLHWAWNALNTIMDLPGIREEFASEFGLPEDATVHNVLSHWESATIPDFGTGLKTSKSSSIPHITAKYSRFGRASGAERYALRRSVSENLLGKLFAIQITGLFITTRTIGARVRLPNDEVVIRHLWASDDQEVVFPDNCGIMPMNRPTGCRAHVTLALAPGVSPAETGRDLLRVVDMELNNRPGDHVAIMKNGSIRRLIMPKLQLNSSPDHQYTQTTMGNSNNHYPHNGNYCYPSNGGITQNYVPDYETVYVYDLDFPQHYRVAFAASY</sequence>
<dbReference type="WBParaSite" id="TREG1_70720.1">
    <property type="protein sequence ID" value="TREG1_70720.1"/>
    <property type="gene ID" value="TREG1_70720"/>
</dbReference>
<evidence type="ECO:0000256" key="7">
    <source>
        <dbReference type="ARBA" id="ARBA00014478"/>
    </source>
</evidence>
<keyword evidence="13" id="KW-0449">Lipoprotein</keyword>
<evidence type="ECO:0000256" key="12">
    <source>
        <dbReference type="ARBA" id="ARBA00023136"/>
    </source>
</evidence>
<evidence type="ECO:0000256" key="9">
    <source>
        <dbReference type="ARBA" id="ARBA00022553"/>
    </source>
</evidence>
<dbReference type="Pfam" id="PF05881">
    <property type="entry name" value="CNPase"/>
    <property type="match status" value="1"/>
</dbReference>
<comment type="subcellular location">
    <subcellularLocation>
        <location evidence="2">Melanosome</location>
    </subcellularLocation>
    <subcellularLocation>
        <location evidence="3">Membrane</location>
        <topology evidence="3">Lipid-anchor</topology>
    </subcellularLocation>
</comment>
<dbReference type="InterPro" id="IPR047325">
    <property type="entry name" value="CNPase_cat"/>
</dbReference>
<dbReference type="Proteomes" id="UP000050795">
    <property type="component" value="Unassembled WGS sequence"/>
</dbReference>
<keyword evidence="8" id="KW-0488">Methylation</keyword>
<name>A0AA85K3H0_TRIRE</name>
<accession>A0AA85K3H0</accession>
<dbReference type="GO" id="GO:0016020">
    <property type="term" value="C:membrane"/>
    <property type="evidence" value="ECO:0007669"/>
    <property type="project" value="UniProtKB-SubCell"/>
</dbReference>
<dbReference type="SUPFAM" id="SSF52540">
    <property type="entry name" value="P-loop containing nucleoside triphosphate hydrolases"/>
    <property type="match status" value="1"/>
</dbReference>
<keyword evidence="14" id="KW-0636">Prenylation</keyword>
<evidence type="ECO:0000256" key="10">
    <source>
        <dbReference type="ARBA" id="ARBA00022801"/>
    </source>
</evidence>
<evidence type="ECO:0000313" key="19">
    <source>
        <dbReference type="WBParaSite" id="TREG1_70720.1"/>
    </source>
</evidence>
<organism evidence="18 19">
    <name type="scientific">Trichobilharzia regenti</name>
    <name type="common">Nasal bird schistosome</name>
    <dbReference type="NCBI Taxonomy" id="157069"/>
    <lineage>
        <taxon>Eukaryota</taxon>
        <taxon>Metazoa</taxon>
        <taxon>Spiralia</taxon>
        <taxon>Lophotrochozoa</taxon>
        <taxon>Platyhelminthes</taxon>
        <taxon>Trematoda</taxon>
        <taxon>Digenea</taxon>
        <taxon>Strigeidida</taxon>
        <taxon>Schistosomatoidea</taxon>
        <taxon>Schistosomatidae</taxon>
        <taxon>Trichobilharzia</taxon>
    </lineage>
</organism>
<evidence type="ECO:0000256" key="4">
    <source>
        <dbReference type="ARBA" id="ARBA00008662"/>
    </source>
</evidence>
<keyword evidence="18" id="KW-1185">Reference proteome</keyword>